<feature type="domain" description="N-acetyltransferase" evidence="1">
    <location>
        <begin position="9"/>
        <end position="171"/>
    </location>
</feature>
<dbReference type="PROSITE" id="PS51186">
    <property type="entry name" value="GNAT"/>
    <property type="match status" value="1"/>
</dbReference>
<dbReference type="PANTHER" id="PTHR43441:SF12">
    <property type="entry name" value="RIBOSOMAL N-ACETYLTRANSFERASE YDAF-RELATED"/>
    <property type="match status" value="1"/>
</dbReference>
<dbReference type="InterPro" id="IPR051908">
    <property type="entry name" value="Ribosomal_N-acetyltransferase"/>
</dbReference>
<dbReference type="Pfam" id="PF13302">
    <property type="entry name" value="Acetyltransf_3"/>
    <property type="match status" value="1"/>
</dbReference>
<keyword evidence="3" id="KW-1185">Reference proteome</keyword>
<sequence length="178" mass="20243">MKLEIDAQLQLKQVEKTDAEAIFNTIDSQREYLGKWLPFVAYTKTLTDTQTFVDAIVNAPETKFEYVFTIQKNGEFVGLIGFKDTDRLNQKTEIGYWLSEAHQKQGIMTRSVAKLCDFAFQELGLNRIQIKCAEGNISSSKIPQSLGFKLEGIEREGEILTGNVFTDLQIYSKLKSDQ</sequence>
<dbReference type="GO" id="GO:1990189">
    <property type="term" value="F:protein N-terminal-serine acetyltransferase activity"/>
    <property type="evidence" value="ECO:0007669"/>
    <property type="project" value="TreeGrafter"/>
</dbReference>
<evidence type="ECO:0000313" key="3">
    <source>
        <dbReference type="Proteomes" id="UP001139521"/>
    </source>
</evidence>
<dbReference type="InterPro" id="IPR000182">
    <property type="entry name" value="GNAT_dom"/>
</dbReference>
<dbReference type="GO" id="GO:0008999">
    <property type="term" value="F:protein-N-terminal-alanine acetyltransferase activity"/>
    <property type="evidence" value="ECO:0007669"/>
    <property type="project" value="TreeGrafter"/>
</dbReference>
<organism evidence="2 3">
    <name type="scientific">Zunongwangia pacifica</name>
    <dbReference type="NCBI Taxonomy" id="2911062"/>
    <lineage>
        <taxon>Bacteria</taxon>
        <taxon>Pseudomonadati</taxon>
        <taxon>Bacteroidota</taxon>
        <taxon>Flavobacteriia</taxon>
        <taxon>Flavobacteriales</taxon>
        <taxon>Flavobacteriaceae</taxon>
        <taxon>Zunongwangia</taxon>
    </lineage>
</organism>
<proteinExistence type="predicted"/>
<dbReference type="EMBL" id="JAKHSK010000051">
    <property type="protein sequence ID" value="MCL6220697.1"/>
    <property type="molecule type" value="Genomic_DNA"/>
</dbReference>
<dbReference type="CDD" id="cd04301">
    <property type="entry name" value="NAT_SF"/>
    <property type="match status" value="1"/>
</dbReference>
<protein>
    <submittedName>
        <fullName evidence="2">GNAT family N-acetyltransferase</fullName>
    </submittedName>
</protein>
<evidence type="ECO:0000259" key="1">
    <source>
        <dbReference type="PROSITE" id="PS51186"/>
    </source>
</evidence>
<dbReference type="Proteomes" id="UP001139521">
    <property type="component" value="Unassembled WGS sequence"/>
</dbReference>
<evidence type="ECO:0000313" key="2">
    <source>
        <dbReference type="EMBL" id="MCL6220697.1"/>
    </source>
</evidence>
<dbReference type="SUPFAM" id="SSF55729">
    <property type="entry name" value="Acyl-CoA N-acyltransferases (Nat)"/>
    <property type="match status" value="1"/>
</dbReference>
<dbReference type="AlphaFoldDB" id="A0A9X2CR16"/>
<dbReference type="PANTHER" id="PTHR43441">
    <property type="entry name" value="RIBOSOMAL-PROTEIN-SERINE ACETYLTRANSFERASE"/>
    <property type="match status" value="1"/>
</dbReference>
<dbReference type="Gene3D" id="3.40.630.30">
    <property type="match status" value="1"/>
</dbReference>
<dbReference type="RefSeq" id="WP_249603385.1">
    <property type="nucleotide sequence ID" value="NZ_JAKHSK010000051.1"/>
</dbReference>
<name>A0A9X2CR16_9FLAO</name>
<accession>A0A9X2CR16</accession>
<comment type="caution">
    <text evidence="2">The sequence shown here is derived from an EMBL/GenBank/DDBJ whole genome shotgun (WGS) entry which is preliminary data.</text>
</comment>
<gene>
    <name evidence="2" type="ORF">L1967_20585</name>
</gene>
<dbReference type="InterPro" id="IPR016181">
    <property type="entry name" value="Acyl_CoA_acyltransferase"/>
</dbReference>
<dbReference type="GO" id="GO:0005737">
    <property type="term" value="C:cytoplasm"/>
    <property type="evidence" value="ECO:0007669"/>
    <property type="project" value="TreeGrafter"/>
</dbReference>
<reference evidence="2" key="1">
    <citation type="submission" date="2022-01" db="EMBL/GenBank/DDBJ databases">
        <title>Genome sequencing of Zunongwangia sp. M21534 genome.</title>
        <authorList>
            <person name="Chen Y."/>
            <person name="Dong C."/>
            <person name="Shao Z."/>
        </authorList>
    </citation>
    <scope>NUCLEOTIDE SEQUENCE</scope>
    <source>
        <strain evidence="2">MCCC M21534</strain>
    </source>
</reference>